<reference evidence="2" key="1">
    <citation type="submission" date="2017-02" db="EMBL/GenBank/DDBJ databases">
        <title>Comparative genomics and description of representatives of a novel lineage of planctomycetes thriving in anoxic sediments.</title>
        <authorList>
            <person name="Spring S."/>
            <person name="Bunk B."/>
            <person name="Sproer C."/>
        </authorList>
    </citation>
    <scope>NUCLEOTIDE SEQUENCE [LARGE SCALE GENOMIC DNA]</scope>
    <source>
        <strain evidence="2">SM-Chi-D1</strain>
    </source>
</reference>
<dbReference type="OrthoDB" id="232855at2"/>
<accession>A0A1Q2MFG6</accession>
<dbReference type="PROSITE" id="PS00018">
    <property type="entry name" value="EF_HAND_1"/>
    <property type="match status" value="1"/>
</dbReference>
<dbReference type="STRING" id="1851148.SMSP2_01815"/>
<dbReference type="Proteomes" id="UP000188181">
    <property type="component" value="Chromosome"/>
</dbReference>
<dbReference type="EMBL" id="CP019646">
    <property type="protein sequence ID" value="AQQ71441.1"/>
    <property type="molecule type" value="Genomic_DNA"/>
</dbReference>
<name>A0A1Q2MFG6_9BACT</name>
<dbReference type="KEGG" id="pbas:SMSP2_01815"/>
<keyword evidence="2" id="KW-1185">Reference proteome</keyword>
<sequence length="328" mass="37035">MDVDDGSGGTETLTTWFVYDMMGNVITECEQTDTGSIGWTREYVYSDGSRAVYMRRPHVLGPIADWNGYVSFISSGIEDFAAAWLCDSSCEPAVLTAWDLNDDGYIDLTDFGMEVASFSGAWQSESRLLATDYRGSVIGIVTADQTAIEPIHYDAWGNSVINTGTDLDGLSILWNGYYHDYETGNYYLKNRYYSPVERRFITDDPHGVNPDGNWNNQFNILKQYVDGFGLDVYANHDPVNGFDPWGLLDGNEYLKCTDKCDEKLKSYPLKTAIDACHTCCMLFAFNSKVATSEEAGAFCVQSSMQCHKPFKKTRWKWWYKLIGWLTGK</sequence>
<dbReference type="InterPro" id="IPR022385">
    <property type="entry name" value="Rhs_assc_core"/>
</dbReference>
<evidence type="ECO:0000313" key="1">
    <source>
        <dbReference type="EMBL" id="AQQ71441.1"/>
    </source>
</evidence>
<dbReference type="RefSeq" id="WP_146683616.1">
    <property type="nucleotide sequence ID" value="NZ_CP019646.1"/>
</dbReference>
<dbReference type="Gene3D" id="2.180.10.10">
    <property type="entry name" value="RHS repeat-associated core"/>
    <property type="match status" value="1"/>
</dbReference>
<proteinExistence type="predicted"/>
<gene>
    <name evidence="1" type="primary">wapA_2</name>
    <name evidence="1" type="ORF">SMSP2_01815</name>
</gene>
<dbReference type="AlphaFoldDB" id="A0A1Q2MFG6"/>
<dbReference type="NCBIfam" id="TIGR03696">
    <property type="entry name" value="Rhs_assc_core"/>
    <property type="match status" value="1"/>
</dbReference>
<evidence type="ECO:0000313" key="2">
    <source>
        <dbReference type="Proteomes" id="UP000188181"/>
    </source>
</evidence>
<organism evidence="1 2">
    <name type="scientific">Limihaloglobus sulfuriphilus</name>
    <dbReference type="NCBI Taxonomy" id="1851148"/>
    <lineage>
        <taxon>Bacteria</taxon>
        <taxon>Pseudomonadati</taxon>
        <taxon>Planctomycetota</taxon>
        <taxon>Phycisphaerae</taxon>
        <taxon>Sedimentisphaerales</taxon>
        <taxon>Sedimentisphaeraceae</taxon>
        <taxon>Limihaloglobus</taxon>
    </lineage>
</organism>
<protein>
    <submittedName>
        <fullName evidence="1">Cell wall-associated polypeptide CWBP200</fullName>
    </submittedName>
</protein>
<dbReference type="InterPro" id="IPR018247">
    <property type="entry name" value="EF_Hand_1_Ca_BS"/>
</dbReference>